<name>A0AAV5DNG9_ELECO</name>
<keyword evidence="2" id="KW-1185">Reference proteome</keyword>
<evidence type="ECO:0000313" key="1">
    <source>
        <dbReference type="EMBL" id="GJN11667.1"/>
    </source>
</evidence>
<dbReference type="EMBL" id="BQKI01000018">
    <property type="protein sequence ID" value="GJN11667.1"/>
    <property type="molecule type" value="Genomic_DNA"/>
</dbReference>
<reference evidence="1" key="2">
    <citation type="submission" date="2021-12" db="EMBL/GenBank/DDBJ databases">
        <title>Resequencing data analysis of finger millet.</title>
        <authorList>
            <person name="Hatakeyama M."/>
            <person name="Aluri S."/>
            <person name="Balachadran M.T."/>
            <person name="Sivarajan S.R."/>
            <person name="Poveda L."/>
            <person name="Shimizu-Inatsugi R."/>
            <person name="Schlapbach R."/>
            <person name="Sreeman S.M."/>
            <person name="Shimizu K.K."/>
        </authorList>
    </citation>
    <scope>NUCLEOTIDE SEQUENCE</scope>
</reference>
<organism evidence="1 2">
    <name type="scientific">Eleusine coracana subsp. coracana</name>
    <dbReference type="NCBI Taxonomy" id="191504"/>
    <lineage>
        <taxon>Eukaryota</taxon>
        <taxon>Viridiplantae</taxon>
        <taxon>Streptophyta</taxon>
        <taxon>Embryophyta</taxon>
        <taxon>Tracheophyta</taxon>
        <taxon>Spermatophyta</taxon>
        <taxon>Magnoliopsida</taxon>
        <taxon>Liliopsida</taxon>
        <taxon>Poales</taxon>
        <taxon>Poaceae</taxon>
        <taxon>PACMAD clade</taxon>
        <taxon>Chloridoideae</taxon>
        <taxon>Cynodonteae</taxon>
        <taxon>Eleusininae</taxon>
        <taxon>Eleusine</taxon>
    </lineage>
</organism>
<sequence>MLRRWIVYLVFGATDGRRRGCDQQGCVTAFFLIPDGFPDFTSGASSRSVFAPLPGVVAGDGGWKRGQEGDQVLHVQIWSREDVVVYERMEAIAGLVKKHNPDVIFFQVITITN</sequence>
<dbReference type="AlphaFoldDB" id="A0AAV5DNG9"/>
<dbReference type="Proteomes" id="UP001054889">
    <property type="component" value="Unassembled WGS sequence"/>
</dbReference>
<proteinExistence type="predicted"/>
<accession>A0AAV5DNG9</accession>
<gene>
    <name evidence="1" type="primary">ga29872</name>
    <name evidence="1" type="ORF">PR202_ga29872</name>
</gene>
<reference evidence="1" key="1">
    <citation type="journal article" date="2018" name="DNA Res.">
        <title>Multiple hybrid de novo genome assembly of finger millet, an orphan allotetraploid crop.</title>
        <authorList>
            <person name="Hatakeyama M."/>
            <person name="Aluri S."/>
            <person name="Balachadran M.T."/>
            <person name="Sivarajan S.R."/>
            <person name="Patrignani A."/>
            <person name="Gruter S."/>
            <person name="Poveda L."/>
            <person name="Shimizu-Inatsugi R."/>
            <person name="Baeten J."/>
            <person name="Francoijs K.J."/>
            <person name="Nataraja K.N."/>
            <person name="Reddy Y.A.N."/>
            <person name="Phadnis S."/>
            <person name="Ravikumar R.L."/>
            <person name="Schlapbach R."/>
            <person name="Sreeman S.M."/>
            <person name="Shimizu K.K."/>
        </authorList>
    </citation>
    <scope>NUCLEOTIDE SEQUENCE</scope>
</reference>
<protein>
    <submittedName>
        <fullName evidence="1">Uncharacterized protein</fullName>
    </submittedName>
</protein>
<evidence type="ECO:0000313" key="2">
    <source>
        <dbReference type="Proteomes" id="UP001054889"/>
    </source>
</evidence>
<comment type="caution">
    <text evidence="1">The sequence shown here is derived from an EMBL/GenBank/DDBJ whole genome shotgun (WGS) entry which is preliminary data.</text>
</comment>